<dbReference type="RefSeq" id="XP_002677731.1">
    <property type="nucleotide sequence ID" value="XM_002677685.1"/>
</dbReference>
<proteinExistence type="inferred from homology"/>
<sequence length="426" mass="49227">MNRNTGRNFSSSFRVMDVTFSPEELQVLKELRQSMDAPEPEKDNRVKKGSKGDFLPDPDFDYSNLSPDEFLEALRNKKPRENEDELQGRDLEKDKRMFDLLEELLNNPELDPTEEQIEEHKRRATRSLLEMDEDQLTNGQLPIISYDELNKKFYRKVYIEETQTKENTPEFRVRIGQEQLLRTTTNKVVTVPSKEIAAVAAGEWELQEEYVRPATLPFTELLCRIEDVKREIDFSVSYNMKKTIHGFFDGEFVCLRQGMGDEKFTNSIKEHWDPLVQWFNKEFNTELVVLGEDSSFADDPAQEDARIKFIERYTTSEGIRLFKKTESVKYLFDRMSPSGLVLLNAMVEVTGSVVIASALYAGRINARQAALATQLPVREQTNTFGLVMGEHDLQFAEQFCKLSALELLLEIHPLSRDVSDSYSKVL</sequence>
<dbReference type="OMA" id="LVMGEHD"/>
<evidence type="ECO:0000313" key="8">
    <source>
        <dbReference type="Proteomes" id="UP000006671"/>
    </source>
</evidence>
<evidence type="ECO:0000256" key="6">
    <source>
        <dbReference type="SAM" id="MobiDB-lite"/>
    </source>
</evidence>
<gene>
    <name evidence="7" type="ORF">NAEGRDRAFT_79592</name>
</gene>
<dbReference type="InterPro" id="IPR011419">
    <property type="entry name" value="ATP12_ATP_synth-F1-assembly"/>
</dbReference>
<protein>
    <submittedName>
        <fullName evidence="7">Uncharacterized protein</fullName>
    </submittedName>
</protein>
<organism evidence="8">
    <name type="scientific">Naegleria gruberi</name>
    <name type="common">Amoeba</name>
    <dbReference type="NCBI Taxonomy" id="5762"/>
    <lineage>
        <taxon>Eukaryota</taxon>
        <taxon>Discoba</taxon>
        <taxon>Heterolobosea</taxon>
        <taxon>Tetramitia</taxon>
        <taxon>Eutetramitia</taxon>
        <taxon>Vahlkampfiidae</taxon>
        <taxon>Naegleria</taxon>
    </lineage>
</organism>
<dbReference type="Proteomes" id="UP000006671">
    <property type="component" value="Unassembled WGS sequence"/>
</dbReference>
<dbReference type="AlphaFoldDB" id="D2VDZ9"/>
<dbReference type="GeneID" id="8850302"/>
<accession>D2VDZ9</accession>
<keyword evidence="8" id="KW-1185">Reference proteome</keyword>
<dbReference type="InParanoid" id="D2VDZ9"/>
<dbReference type="Gene3D" id="3.30.2180.10">
    <property type="entry name" value="ATP12-like"/>
    <property type="match status" value="1"/>
</dbReference>
<dbReference type="GO" id="GO:0005739">
    <property type="term" value="C:mitochondrion"/>
    <property type="evidence" value="ECO:0007669"/>
    <property type="project" value="UniProtKB-SubCell"/>
</dbReference>
<feature type="compositionally biased region" description="Basic and acidic residues" evidence="6">
    <location>
        <begin position="31"/>
        <end position="46"/>
    </location>
</feature>
<dbReference type="InterPro" id="IPR023335">
    <property type="entry name" value="ATP12_ortho_dom_sf"/>
</dbReference>
<dbReference type="OrthoDB" id="5673at2759"/>
<dbReference type="GO" id="GO:0033615">
    <property type="term" value="P:mitochondrial proton-transporting ATP synthase complex assembly"/>
    <property type="evidence" value="ECO:0007669"/>
    <property type="project" value="TreeGrafter"/>
</dbReference>
<keyword evidence="4" id="KW-0496">Mitochondrion</keyword>
<evidence type="ECO:0000313" key="7">
    <source>
        <dbReference type="EMBL" id="EFC44987.1"/>
    </source>
</evidence>
<evidence type="ECO:0000256" key="4">
    <source>
        <dbReference type="ARBA" id="ARBA00023128"/>
    </source>
</evidence>
<evidence type="ECO:0000256" key="3">
    <source>
        <dbReference type="ARBA" id="ARBA00022946"/>
    </source>
</evidence>
<dbReference type="KEGG" id="ngr:NAEGRDRAFT_79592"/>
<dbReference type="eggNOG" id="KOG3015">
    <property type="taxonomic scope" value="Eukaryota"/>
</dbReference>
<keyword evidence="5" id="KW-0143">Chaperone</keyword>
<dbReference type="InterPro" id="IPR042272">
    <property type="entry name" value="ATP12_ATP_synth-F1-assembly_N"/>
</dbReference>
<evidence type="ECO:0000256" key="2">
    <source>
        <dbReference type="ARBA" id="ARBA00008231"/>
    </source>
</evidence>
<comment type="subcellular location">
    <subcellularLocation>
        <location evidence="1">Mitochondrion</location>
    </subcellularLocation>
</comment>
<name>D2VDZ9_NAEGR</name>
<feature type="region of interest" description="Disordered" evidence="6">
    <location>
        <begin position="31"/>
        <end position="62"/>
    </location>
</feature>
<dbReference type="PANTHER" id="PTHR21013">
    <property type="entry name" value="ATP SYNTHASE MITOCHONDRIAL F1 COMPLEX ASSEMBLY FACTOR 2/ATP12 PROTEIN, MITOCHONDRIAL PRECURSOR"/>
    <property type="match status" value="1"/>
</dbReference>
<dbReference type="VEuPathDB" id="AmoebaDB:NAEGRDRAFT_79592"/>
<dbReference type="Pfam" id="PF07542">
    <property type="entry name" value="ATP12"/>
    <property type="match status" value="1"/>
</dbReference>
<evidence type="ECO:0000256" key="1">
    <source>
        <dbReference type="ARBA" id="ARBA00004173"/>
    </source>
</evidence>
<reference evidence="7 8" key="1">
    <citation type="journal article" date="2010" name="Cell">
        <title>The genome of Naegleria gruberi illuminates early eukaryotic versatility.</title>
        <authorList>
            <person name="Fritz-Laylin L.K."/>
            <person name="Prochnik S.E."/>
            <person name="Ginger M.L."/>
            <person name="Dacks J.B."/>
            <person name="Carpenter M.L."/>
            <person name="Field M.C."/>
            <person name="Kuo A."/>
            <person name="Paredez A."/>
            <person name="Chapman J."/>
            <person name="Pham J."/>
            <person name="Shu S."/>
            <person name="Neupane R."/>
            <person name="Cipriano M."/>
            <person name="Mancuso J."/>
            <person name="Tu H."/>
            <person name="Salamov A."/>
            <person name="Lindquist E."/>
            <person name="Shapiro H."/>
            <person name="Lucas S."/>
            <person name="Grigoriev I.V."/>
            <person name="Cande W.Z."/>
            <person name="Fulton C."/>
            <person name="Rokhsar D.S."/>
            <person name="Dawson S.C."/>
        </authorList>
    </citation>
    <scope>NUCLEOTIDE SEQUENCE [LARGE SCALE GENOMIC DNA]</scope>
    <source>
        <strain evidence="7 8">NEG-M</strain>
    </source>
</reference>
<dbReference type="SUPFAM" id="SSF160909">
    <property type="entry name" value="ATP12-like"/>
    <property type="match status" value="1"/>
</dbReference>
<comment type="similarity">
    <text evidence="2">Belongs to the ATP12 family.</text>
</comment>
<dbReference type="FunCoup" id="D2VDZ9">
    <property type="interactions" value="260"/>
</dbReference>
<evidence type="ECO:0000256" key="5">
    <source>
        <dbReference type="ARBA" id="ARBA00023186"/>
    </source>
</evidence>
<dbReference type="EMBL" id="GG738865">
    <property type="protein sequence ID" value="EFC44987.1"/>
    <property type="molecule type" value="Genomic_DNA"/>
</dbReference>
<dbReference type="STRING" id="5762.D2VDZ9"/>
<keyword evidence="3" id="KW-0809">Transit peptide</keyword>
<dbReference type="Gene3D" id="1.10.3580.10">
    <property type="entry name" value="ATP12 ATPase"/>
    <property type="match status" value="1"/>
</dbReference>
<dbReference type="PANTHER" id="PTHR21013:SF10">
    <property type="entry name" value="ATP SYNTHASE MITOCHONDRIAL F1 COMPLEX ASSEMBLY FACTOR 2"/>
    <property type="match status" value="1"/>
</dbReference>